<dbReference type="SUPFAM" id="SSF52540">
    <property type="entry name" value="P-loop containing nucleoside triphosphate hydrolases"/>
    <property type="match status" value="1"/>
</dbReference>
<gene>
    <name evidence="5" type="ORF">E2556_07560</name>
</gene>
<protein>
    <submittedName>
        <fullName evidence="5">DEAD/DEAH box helicase</fullName>
    </submittedName>
</protein>
<dbReference type="PANTHER" id="PTHR30580:SF1">
    <property type="entry name" value="COMF OPERON PROTEIN 1"/>
    <property type="match status" value="1"/>
</dbReference>
<name>A0ABY2KD15_9STAP</name>
<dbReference type="SMART" id="SM00490">
    <property type="entry name" value="HELICc"/>
    <property type="match status" value="1"/>
</dbReference>
<keyword evidence="6" id="KW-1185">Reference proteome</keyword>
<dbReference type="PANTHER" id="PTHR30580">
    <property type="entry name" value="PRIMOSOMAL PROTEIN N"/>
    <property type="match status" value="1"/>
</dbReference>
<accession>A0ABY2KD15</accession>
<evidence type="ECO:0000256" key="1">
    <source>
        <dbReference type="ARBA" id="ARBA00022741"/>
    </source>
</evidence>
<dbReference type="PROSITE" id="PS51192">
    <property type="entry name" value="HELICASE_ATP_BIND_1"/>
    <property type="match status" value="1"/>
</dbReference>
<keyword evidence="3" id="KW-0238">DNA-binding</keyword>
<proteinExistence type="predicted"/>
<dbReference type="InterPro" id="IPR027417">
    <property type="entry name" value="P-loop_NTPase"/>
</dbReference>
<evidence type="ECO:0000313" key="6">
    <source>
        <dbReference type="Proteomes" id="UP000298482"/>
    </source>
</evidence>
<evidence type="ECO:0000259" key="4">
    <source>
        <dbReference type="PROSITE" id="PS51192"/>
    </source>
</evidence>
<feature type="domain" description="Helicase ATP-binding" evidence="4">
    <location>
        <begin position="108"/>
        <end position="259"/>
    </location>
</feature>
<evidence type="ECO:0000313" key="5">
    <source>
        <dbReference type="EMBL" id="TGA78211.1"/>
    </source>
</evidence>
<dbReference type="InterPro" id="IPR014001">
    <property type="entry name" value="Helicase_ATP-bd"/>
</dbReference>
<sequence length="429" mass="49102">MKHYGKLIFPHTALSDERVKLITPGVIETKTGHHCMQCGNEDKTYFCQYTSVILQKEIIYCRRCIQLGRMDNITEYRITESVGHVTEGYYELPFQLSEQQSYASTQIIEAINQHEDLLLYAVTGAGKTEMMFEGISRARQLGLNVAVISPRVDVVIEISKRIKEAFTDEDIDVLHQSSHQQFNAHFIVATVHQLFRFKSHFDVIFIDEVDAFPLSMDPQLQGVIALASKTKHSHIFMTATPPKSLLHQIQADHIIKLPARFHRHPLPEPIFSYFKLKPTRAQYKLKALLLKQVNAQRFTLVFFNNIELMLKAYDCYHYFFPDLICVSSEDALRFDKVEALRRGEHTIVFTTTILERGFTMAQLDVIVINADTFEKAALVQIAGRVGRKQEAPTGTVIFLHEGVSLSMIQAKRDIKEMNKLGKARGWINA</sequence>
<keyword evidence="5" id="KW-0347">Helicase</keyword>
<comment type="caution">
    <text evidence="5">The sequence shown here is derived from an EMBL/GenBank/DDBJ whole genome shotgun (WGS) entry which is preliminary data.</text>
</comment>
<dbReference type="InterPro" id="IPR006935">
    <property type="entry name" value="Helicase/UvrB_N"/>
</dbReference>
<dbReference type="InterPro" id="IPR001650">
    <property type="entry name" value="Helicase_C-like"/>
</dbReference>
<dbReference type="Pfam" id="PF04851">
    <property type="entry name" value="ResIII"/>
    <property type="match status" value="1"/>
</dbReference>
<organism evidence="5 6">
    <name type="scientific">Staphylococcus croceilyticus</name>
    <dbReference type="NCBI Taxonomy" id="319942"/>
    <lineage>
        <taxon>Bacteria</taxon>
        <taxon>Bacillati</taxon>
        <taxon>Bacillota</taxon>
        <taxon>Bacilli</taxon>
        <taxon>Bacillales</taxon>
        <taxon>Staphylococcaceae</taxon>
        <taxon>Staphylococcus</taxon>
    </lineage>
</organism>
<keyword evidence="1" id="KW-0547">Nucleotide-binding</keyword>
<reference evidence="5 6" key="1">
    <citation type="submission" date="2019-04" db="EMBL/GenBank/DDBJ databases">
        <title>Genomic characterization of Staphylococcus petrasii strains.</title>
        <authorList>
            <person name="Vrbovska V."/>
            <person name="Kovarovic V."/>
            <person name="Maslanova I."/>
            <person name="Indrakova A."/>
            <person name="Petras P."/>
            <person name="Sedo O."/>
            <person name="Svec P."/>
            <person name="Fisarova L."/>
            <person name="Sedlacek I."/>
            <person name="Doskar J."/>
            <person name="Pantucek R."/>
        </authorList>
    </citation>
    <scope>NUCLEOTIDE SEQUENCE [LARGE SCALE GENOMIC DNA]</scope>
    <source>
        <strain evidence="5 6">CCM 8421</strain>
    </source>
</reference>
<dbReference type="Gene3D" id="3.40.50.300">
    <property type="entry name" value="P-loop containing nucleotide triphosphate hydrolases"/>
    <property type="match status" value="2"/>
</dbReference>
<keyword evidence="5" id="KW-0378">Hydrolase</keyword>
<evidence type="ECO:0000256" key="2">
    <source>
        <dbReference type="ARBA" id="ARBA00022840"/>
    </source>
</evidence>
<keyword evidence="2" id="KW-0067">ATP-binding</keyword>
<dbReference type="SMART" id="SM00487">
    <property type="entry name" value="DEXDc"/>
    <property type="match status" value="1"/>
</dbReference>
<dbReference type="GO" id="GO:0004386">
    <property type="term" value="F:helicase activity"/>
    <property type="evidence" value="ECO:0007669"/>
    <property type="project" value="UniProtKB-KW"/>
</dbReference>
<evidence type="ECO:0000256" key="3">
    <source>
        <dbReference type="ARBA" id="ARBA00023125"/>
    </source>
</evidence>
<dbReference type="Pfam" id="PF00271">
    <property type="entry name" value="Helicase_C"/>
    <property type="match status" value="1"/>
</dbReference>
<dbReference type="Proteomes" id="UP000298482">
    <property type="component" value="Unassembled WGS sequence"/>
</dbReference>
<dbReference type="EMBL" id="SRJF01000009">
    <property type="protein sequence ID" value="TGA78211.1"/>
    <property type="molecule type" value="Genomic_DNA"/>
</dbReference>